<evidence type="ECO:0000259" key="8">
    <source>
        <dbReference type="SMART" id="SM00997"/>
    </source>
</evidence>
<sequence>MKKYEIRDIALAPSGHQKIEWVKNNMPLLRGFEEEFVKTKPFEGIKISLSVHLEAKTAYLCKVLAAGGAQMSVTGSNILSTQDDIAAALVEDGLMVYAYHGATAEEYERHIEMCLEHKPNIIIDDGGDLVGMVHGKRTDLAEEVWGGCEETTTGVIRLKAMEREGVLKFPMVAVNDAQCKHLFDNRYGTGQSVWASIMTNTNLIVAGKTVVVAGYGWCSRGIAMRAAAMGANVIVTEINPVKAIEARMDGYSVMTMAKAAPLGDIFVSATGCNHTITVEHMLTMKDRAILTNAGHFDCEIDMAGLEAAAVEKMETRKNIMGYKLNNGRMVNVIAEGRLVNIAAADGHPAEIMDMSFAVQTLSALYIKDNYKNLKKGVIDVSAEIDDVVSNRKLEAWDIEIDKLTPEQEKYLNSWQV</sequence>
<feature type="binding site" evidence="5">
    <location>
        <position position="340"/>
    </location>
    <ligand>
        <name>NAD(+)</name>
        <dbReference type="ChEBI" id="CHEBI:57540"/>
    </ligand>
</feature>
<dbReference type="Gene3D" id="3.40.50.720">
    <property type="entry name" value="NAD(P)-binding Rossmann-like Domain"/>
    <property type="match status" value="1"/>
</dbReference>
<comment type="cofactor">
    <cofactor evidence="5 6">
        <name>NAD(+)</name>
        <dbReference type="ChEBI" id="CHEBI:57540"/>
    </cofactor>
    <text evidence="5 6">Binds 1 NAD(+) per subunit.</text>
</comment>
<dbReference type="InterPro" id="IPR000043">
    <property type="entry name" value="Adenosylhomocysteinase-like"/>
</dbReference>
<dbReference type="Pfam" id="PF00670">
    <property type="entry name" value="AdoHcyase_NAD"/>
    <property type="match status" value="1"/>
</dbReference>
<dbReference type="KEGG" id="amic:Ami3637_06020"/>
<dbReference type="GO" id="GO:0005829">
    <property type="term" value="C:cytosol"/>
    <property type="evidence" value="ECO:0007669"/>
    <property type="project" value="TreeGrafter"/>
</dbReference>
<keyword evidence="2 6" id="KW-0554">One-carbon metabolism</keyword>
<dbReference type="Gene3D" id="3.40.50.1480">
    <property type="entry name" value="Adenosylhomocysteinase-like"/>
    <property type="match status" value="1"/>
</dbReference>
<protein>
    <recommendedName>
        <fullName evidence="4 6">Adenosylhomocysteinase</fullName>
        <ecNumber evidence="4 6">3.13.2.1</ecNumber>
    </recommendedName>
</protein>
<dbReference type="PANTHER" id="PTHR23420">
    <property type="entry name" value="ADENOSYLHOMOCYSTEINASE"/>
    <property type="match status" value="1"/>
</dbReference>
<organism evidence="9 10">
    <name type="scientific">Aminipila terrae</name>
    <dbReference type="NCBI Taxonomy" id="2697030"/>
    <lineage>
        <taxon>Bacteria</taxon>
        <taxon>Bacillati</taxon>
        <taxon>Bacillota</taxon>
        <taxon>Clostridia</taxon>
        <taxon>Peptostreptococcales</taxon>
        <taxon>Anaerovoracaceae</taxon>
        <taxon>Aminipila</taxon>
    </lineage>
</organism>
<evidence type="ECO:0000256" key="6">
    <source>
        <dbReference type="RuleBase" id="RU000548"/>
    </source>
</evidence>
<gene>
    <name evidence="9" type="ORF">Ami3637_06020</name>
</gene>
<dbReference type="RefSeq" id="WP_162361782.1">
    <property type="nucleotide sequence ID" value="NZ_CP047591.1"/>
</dbReference>
<comment type="pathway">
    <text evidence="6">Amino-acid biosynthesis; L-homocysteine biosynthesis; L-homocysteine from S-adenosyl-L-homocysteine: step 1/1.</text>
</comment>
<dbReference type="InterPro" id="IPR036291">
    <property type="entry name" value="NAD(P)-bd_dom_sf"/>
</dbReference>
<dbReference type="UniPathway" id="UPA00314">
    <property type="reaction ID" value="UER00076"/>
</dbReference>
<dbReference type="EC" id="3.13.2.1" evidence="4 6"/>
<evidence type="ECO:0000256" key="1">
    <source>
        <dbReference type="ARBA" id="ARBA00007122"/>
    </source>
</evidence>
<comment type="similarity">
    <text evidence="1 7">Belongs to the adenosylhomocysteinase family.</text>
</comment>
<keyword evidence="6 9" id="KW-0378">Hydrolase</keyword>
<dbReference type="EMBL" id="CP047591">
    <property type="protein sequence ID" value="QHI72012.1"/>
    <property type="molecule type" value="Genomic_DNA"/>
</dbReference>
<evidence type="ECO:0000313" key="10">
    <source>
        <dbReference type="Proteomes" id="UP000463883"/>
    </source>
</evidence>
<comment type="catalytic activity">
    <reaction evidence="6">
        <text>S-adenosyl-L-homocysteine + H2O = L-homocysteine + adenosine</text>
        <dbReference type="Rhea" id="RHEA:21708"/>
        <dbReference type="ChEBI" id="CHEBI:15377"/>
        <dbReference type="ChEBI" id="CHEBI:16335"/>
        <dbReference type="ChEBI" id="CHEBI:57856"/>
        <dbReference type="ChEBI" id="CHEBI:58199"/>
        <dbReference type="EC" id="3.13.2.1"/>
    </reaction>
</comment>
<feature type="binding site" evidence="5">
    <location>
        <begin position="216"/>
        <end position="221"/>
    </location>
    <ligand>
        <name>NAD(+)</name>
        <dbReference type="ChEBI" id="CHEBI:57540"/>
    </ligand>
</feature>
<dbReference type="SMART" id="SM00997">
    <property type="entry name" value="AdoHcyase_NAD"/>
    <property type="match status" value="1"/>
</dbReference>
<feature type="binding site" evidence="5">
    <location>
        <position position="347"/>
    </location>
    <ligand>
        <name>NAD(+)</name>
        <dbReference type="ChEBI" id="CHEBI:57540"/>
    </ligand>
</feature>
<accession>A0A6P1MDB7</accession>
<keyword evidence="10" id="KW-1185">Reference proteome</keyword>
<dbReference type="SUPFAM" id="SSF52283">
    <property type="entry name" value="Formate/glycerate dehydrogenase catalytic domain-like"/>
    <property type="match status" value="1"/>
</dbReference>
<dbReference type="GO" id="GO:0033353">
    <property type="term" value="P:S-adenosylmethionine cycle"/>
    <property type="evidence" value="ECO:0007669"/>
    <property type="project" value="TreeGrafter"/>
</dbReference>
<evidence type="ECO:0000256" key="3">
    <source>
        <dbReference type="ARBA" id="ARBA00023027"/>
    </source>
</evidence>
<dbReference type="Proteomes" id="UP000463883">
    <property type="component" value="Chromosome"/>
</dbReference>
<dbReference type="SMART" id="SM00996">
    <property type="entry name" value="AdoHcyase"/>
    <property type="match status" value="1"/>
</dbReference>
<name>A0A6P1MDB7_9FIRM</name>
<dbReference type="NCBIfam" id="TIGR00936">
    <property type="entry name" value="ahcY"/>
    <property type="match status" value="1"/>
</dbReference>
<dbReference type="SUPFAM" id="SSF51735">
    <property type="entry name" value="NAD(P)-binding Rossmann-fold domains"/>
    <property type="match status" value="1"/>
</dbReference>
<keyword evidence="3 5" id="KW-0520">NAD</keyword>
<dbReference type="NCBIfam" id="NF004005">
    <property type="entry name" value="PRK05476.2-3"/>
    <property type="match status" value="1"/>
</dbReference>
<evidence type="ECO:0000256" key="5">
    <source>
        <dbReference type="PIRSR" id="PIRSR001109-2"/>
    </source>
</evidence>
<dbReference type="CDD" id="cd00401">
    <property type="entry name" value="SAHH"/>
    <property type="match status" value="1"/>
</dbReference>
<evidence type="ECO:0000256" key="7">
    <source>
        <dbReference type="RuleBase" id="RU004166"/>
    </source>
</evidence>
<dbReference type="PIRSF" id="PIRSF001109">
    <property type="entry name" value="Ad_hcy_hydrolase"/>
    <property type="match status" value="1"/>
</dbReference>
<dbReference type="PANTHER" id="PTHR23420:SF0">
    <property type="entry name" value="ADENOSYLHOMOCYSTEINASE"/>
    <property type="match status" value="1"/>
</dbReference>
<feature type="binding site" evidence="5">
    <location>
        <position position="237"/>
    </location>
    <ligand>
        <name>NAD(+)</name>
        <dbReference type="ChEBI" id="CHEBI:57540"/>
    </ligand>
</feature>
<dbReference type="GO" id="GO:0006730">
    <property type="term" value="P:one-carbon metabolic process"/>
    <property type="evidence" value="ECO:0007669"/>
    <property type="project" value="UniProtKB-UniRule"/>
</dbReference>
<dbReference type="GO" id="GO:0004013">
    <property type="term" value="F:adenosylhomocysteinase activity"/>
    <property type="evidence" value="ECO:0007669"/>
    <property type="project" value="UniProtKB-UniRule"/>
</dbReference>
<dbReference type="Pfam" id="PF05221">
    <property type="entry name" value="AdoHcyase"/>
    <property type="match status" value="2"/>
</dbReference>
<evidence type="ECO:0000313" key="9">
    <source>
        <dbReference type="EMBL" id="QHI72012.1"/>
    </source>
</evidence>
<evidence type="ECO:0000256" key="2">
    <source>
        <dbReference type="ARBA" id="ARBA00022563"/>
    </source>
</evidence>
<dbReference type="InterPro" id="IPR015878">
    <property type="entry name" value="Ado_hCys_hydrolase_NAD-bd"/>
</dbReference>
<proteinExistence type="inferred from homology"/>
<evidence type="ECO:0000256" key="4">
    <source>
        <dbReference type="NCBIfam" id="TIGR00936"/>
    </source>
</evidence>
<dbReference type="InterPro" id="IPR042172">
    <property type="entry name" value="Adenosylhomocyst_ase-like_sf"/>
</dbReference>
<feature type="domain" description="S-adenosyl-L-homocysteine hydrolase NAD binding" evidence="8">
    <location>
        <begin position="185"/>
        <end position="346"/>
    </location>
</feature>
<feature type="binding site" evidence="5">
    <location>
        <begin position="151"/>
        <end position="153"/>
    </location>
    <ligand>
        <name>NAD(+)</name>
        <dbReference type="ChEBI" id="CHEBI:57540"/>
    </ligand>
</feature>
<dbReference type="AlphaFoldDB" id="A0A6P1MDB7"/>
<reference evidence="9 10" key="1">
    <citation type="submission" date="2020-01" db="EMBL/GenBank/DDBJ databases">
        <title>Genomic analysis of Aminipila sp. CBA3637.</title>
        <authorList>
            <person name="Kim Y.B."/>
            <person name="Roh S.W."/>
        </authorList>
    </citation>
    <scope>NUCLEOTIDE SEQUENCE [LARGE SCALE GENOMIC DNA]</scope>
    <source>
        <strain evidence="9 10">CBA3637</strain>
    </source>
</reference>
<feature type="binding site" evidence="5">
    <location>
        <begin position="293"/>
        <end position="295"/>
    </location>
    <ligand>
        <name>NAD(+)</name>
        <dbReference type="ChEBI" id="CHEBI:57540"/>
    </ligand>
</feature>